<proteinExistence type="predicted"/>
<feature type="transmembrane region" description="Helical" evidence="1">
    <location>
        <begin position="58"/>
        <end position="76"/>
    </location>
</feature>
<evidence type="ECO:0000313" key="2">
    <source>
        <dbReference type="EMBL" id="KAG4423609.1"/>
    </source>
</evidence>
<keyword evidence="1" id="KW-1133">Transmembrane helix</keyword>
<name>A0A8H8BTY2_9HELO</name>
<dbReference type="OrthoDB" id="2279611at2759"/>
<dbReference type="Proteomes" id="UP000664132">
    <property type="component" value="Unassembled WGS sequence"/>
</dbReference>
<evidence type="ECO:0000313" key="3">
    <source>
        <dbReference type="Proteomes" id="UP000664132"/>
    </source>
</evidence>
<evidence type="ECO:0000256" key="1">
    <source>
        <dbReference type="SAM" id="Phobius"/>
    </source>
</evidence>
<keyword evidence="1" id="KW-0472">Membrane</keyword>
<protein>
    <recommendedName>
        <fullName evidence="4">Tetraspanin</fullName>
    </recommendedName>
</protein>
<feature type="transmembrane region" description="Helical" evidence="1">
    <location>
        <begin position="88"/>
        <end position="107"/>
    </location>
</feature>
<sequence length="223" mass="24649">MRDKIFLTYVITDVLFLVSGALLIICALKSKAEAARTPTVKHVARDLLLMQCPLNAAVGNAVMVFVTFLISVPAMIMPMTRGWLKFHGYTVVVCALFTWVIGLDIWFDTLTTRKNLSIVWNEQPATQSLLQQRLNCCGYMNSTSPPFVVDTTCPNAEVAASMIGCVTPFSQYANNFLGTIFTGAFGIVGIDALLILTTAILLKDRKEKERYRHIDEKSGAQGF</sequence>
<organism evidence="2 3">
    <name type="scientific">Cadophora malorum</name>
    <dbReference type="NCBI Taxonomy" id="108018"/>
    <lineage>
        <taxon>Eukaryota</taxon>
        <taxon>Fungi</taxon>
        <taxon>Dikarya</taxon>
        <taxon>Ascomycota</taxon>
        <taxon>Pezizomycotina</taxon>
        <taxon>Leotiomycetes</taxon>
        <taxon>Helotiales</taxon>
        <taxon>Ploettnerulaceae</taxon>
        <taxon>Cadophora</taxon>
    </lineage>
</organism>
<gene>
    <name evidence="2" type="ORF">IFR04_003291</name>
</gene>
<comment type="caution">
    <text evidence="2">The sequence shown here is derived from an EMBL/GenBank/DDBJ whole genome shotgun (WGS) entry which is preliminary data.</text>
</comment>
<reference evidence="2" key="1">
    <citation type="submission" date="2021-02" db="EMBL/GenBank/DDBJ databases">
        <title>Genome sequence Cadophora malorum strain M34.</title>
        <authorList>
            <person name="Stefanovic E."/>
            <person name="Vu D."/>
            <person name="Scully C."/>
            <person name="Dijksterhuis J."/>
            <person name="Roader J."/>
            <person name="Houbraken J."/>
        </authorList>
    </citation>
    <scope>NUCLEOTIDE SEQUENCE</scope>
    <source>
        <strain evidence="2">M34</strain>
    </source>
</reference>
<evidence type="ECO:0008006" key="4">
    <source>
        <dbReference type="Google" id="ProtNLM"/>
    </source>
</evidence>
<dbReference type="EMBL" id="JAFJYH010000032">
    <property type="protein sequence ID" value="KAG4423609.1"/>
    <property type="molecule type" value="Genomic_DNA"/>
</dbReference>
<accession>A0A8H8BTY2</accession>
<dbReference type="AlphaFoldDB" id="A0A8H8BTY2"/>
<keyword evidence="3" id="KW-1185">Reference proteome</keyword>
<keyword evidence="1" id="KW-0812">Transmembrane</keyword>
<feature type="transmembrane region" description="Helical" evidence="1">
    <location>
        <begin position="176"/>
        <end position="202"/>
    </location>
</feature>